<evidence type="ECO:0000256" key="3">
    <source>
        <dbReference type="ARBA" id="ARBA00023004"/>
    </source>
</evidence>
<accession>A0A1J5G1S7</accession>
<dbReference type="EMBL" id="MNYX01000007">
    <property type="protein sequence ID" value="OIP66537.1"/>
    <property type="molecule type" value="Genomic_DNA"/>
</dbReference>
<sequence>MKELIKWSDIYKLGVEEIDPQHQRLVGIINRFYQVMQESNENKEMKKIFMELTDYAEYHFSTEERHFEEFNYIDKVEHTRSHEAYKAKIAQFVKDFESGVSSALPFQLMDFLGEWWTGHILGEDRKYVECFHEHGLK</sequence>
<reference evidence="5 6" key="1">
    <citation type="journal article" date="2016" name="Environ. Microbiol.">
        <title>Genomic resolution of a cold subsurface aquifer community provides metabolic insights for novel microbes adapted to high CO concentrations.</title>
        <authorList>
            <person name="Probst A.J."/>
            <person name="Castelle C.J."/>
            <person name="Singh A."/>
            <person name="Brown C.T."/>
            <person name="Anantharaman K."/>
            <person name="Sharon I."/>
            <person name="Hug L.A."/>
            <person name="Burstein D."/>
            <person name="Emerson J.B."/>
            <person name="Thomas B.C."/>
            <person name="Banfield J.F."/>
        </authorList>
    </citation>
    <scope>NUCLEOTIDE SEQUENCE [LARGE SCALE GENOMIC DNA]</scope>
    <source>
        <strain evidence="5">CG2_30_43_9</strain>
    </source>
</reference>
<name>A0A1J5G1S7_9BACT</name>
<dbReference type="Proteomes" id="UP000182059">
    <property type="component" value="Unassembled WGS sequence"/>
</dbReference>
<dbReference type="InterPro" id="IPR050669">
    <property type="entry name" value="Hemerythrin"/>
</dbReference>
<gene>
    <name evidence="5" type="ORF">AUK15_00215</name>
</gene>
<dbReference type="InterPro" id="IPR012312">
    <property type="entry name" value="Hemerythrin-like"/>
</dbReference>
<dbReference type="Gene3D" id="1.20.120.50">
    <property type="entry name" value="Hemerythrin-like"/>
    <property type="match status" value="1"/>
</dbReference>
<evidence type="ECO:0000313" key="6">
    <source>
        <dbReference type="Proteomes" id="UP000182059"/>
    </source>
</evidence>
<dbReference type="Pfam" id="PF01814">
    <property type="entry name" value="Hemerythrin"/>
    <property type="match status" value="1"/>
</dbReference>
<keyword evidence="2" id="KW-0479">Metal-binding</keyword>
<comment type="similarity">
    <text evidence="1">Belongs to the hemerythrin family.</text>
</comment>
<dbReference type="SUPFAM" id="SSF47188">
    <property type="entry name" value="Hemerythrin-like"/>
    <property type="match status" value="1"/>
</dbReference>
<dbReference type="CDD" id="cd12107">
    <property type="entry name" value="Hemerythrin"/>
    <property type="match status" value="1"/>
</dbReference>
<protein>
    <recommendedName>
        <fullName evidence="4">Hemerythrin-like domain-containing protein</fullName>
    </recommendedName>
</protein>
<evidence type="ECO:0000313" key="5">
    <source>
        <dbReference type="EMBL" id="OIP66537.1"/>
    </source>
</evidence>
<organism evidence="5 6">
    <name type="scientific">Candidatus Nomurabacteria bacterium CG2_30_43_9</name>
    <dbReference type="NCBI Taxonomy" id="1805283"/>
    <lineage>
        <taxon>Bacteria</taxon>
        <taxon>Candidatus Nomuraibacteriota</taxon>
    </lineage>
</organism>
<dbReference type="InterPro" id="IPR016131">
    <property type="entry name" value="Haemerythrin_Fe_BS"/>
</dbReference>
<evidence type="ECO:0000256" key="1">
    <source>
        <dbReference type="ARBA" id="ARBA00010587"/>
    </source>
</evidence>
<dbReference type="PANTHER" id="PTHR37164:SF1">
    <property type="entry name" value="BACTERIOHEMERYTHRIN"/>
    <property type="match status" value="1"/>
</dbReference>
<feature type="domain" description="Hemerythrin-like" evidence="4">
    <location>
        <begin position="14"/>
        <end position="128"/>
    </location>
</feature>
<evidence type="ECO:0000259" key="4">
    <source>
        <dbReference type="Pfam" id="PF01814"/>
    </source>
</evidence>
<keyword evidence="3" id="KW-0408">Iron</keyword>
<dbReference type="GO" id="GO:0046872">
    <property type="term" value="F:metal ion binding"/>
    <property type="evidence" value="ECO:0007669"/>
    <property type="project" value="UniProtKB-KW"/>
</dbReference>
<dbReference type="NCBIfam" id="NF033749">
    <property type="entry name" value="bact_hemeryth"/>
    <property type="match status" value="1"/>
</dbReference>
<comment type="caution">
    <text evidence="5">The sequence shown here is derived from an EMBL/GenBank/DDBJ whole genome shotgun (WGS) entry which is preliminary data.</text>
</comment>
<proteinExistence type="inferred from homology"/>
<dbReference type="InterPro" id="IPR012827">
    <property type="entry name" value="Hemerythrin_metal-bd"/>
</dbReference>
<dbReference type="AlphaFoldDB" id="A0A1J5G1S7"/>
<dbReference type="PANTHER" id="PTHR37164">
    <property type="entry name" value="BACTERIOHEMERYTHRIN"/>
    <property type="match status" value="1"/>
</dbReference>
<dbReference type="InterPro" id="IPR035938">
    <property type="entry name" value="Hemerythrin-like_sf"/>
</dbReference>
<dbReference type="PROSITE" id="PS00550">
    <property type="entry name" value="HEMERYTHRINS"/>
    <property type="match status" value="1"/>
</dbReference>
<dbReference type="NCBIfam" id="TIGR02481">
    <property type="entry name" value="hemeryth_dom"/>
    <property type="match status" value="1"/>
</dbReference>
<evidence type="ECO:0000256" key="2">
    <source>
        <dbReference type="ARBA" id="ARBA00022723"/>
    </source>
</evidence>